<dbReference type="GO" id="GO:0016491">
    <property type="term" value="F:oxidoreductase activity"/>
    <property type="evidence" value="ECO:0007669"/>
    <property type="project" value="UniProtKB-KW"/>
</dbReference>
<keyword evidence="2" id="KW-0560">Oxidoreductase</keyword>
<dbReference type="InterPro" id="IPR050523">
    <property type="entry name" value="AKR_Detox_Biosynth"/>
</dbReference>
<evidence type="ECO:0000256" key="1">
    <source>
        <dbReference type="ARBA" id="ARBA00022857"/>
    </source>
</evidence>
<protein>
    <submittedName>
        <fullName evidence="6">Norsolorinic acid reductase B</fullName>
    </submittedName>
</protein>
<reference evidence="6" key="2">
    <citation type="journal article" date="2022" name="Microb. Genom.">
        <title>A chromosome-scale genome assembly of the tomato pathogen Cladosporium fulvum reveals a compartmentalized genome architecture and the presence of a dispensable chromosome.</title>
        <authorList>
            <person name="Zaccaron A.Z."/>
            <person name="Chen L.H."/>
            <person name="Samaras A."/>
            <person name="Stergiopoulos I."/>
        </authorList>
    </citation>
    <scope>NUCLEOTIDE SEQUENCE</scope>
    <source>
        <strain evidence="6">Race5_Kim</strain>
    </source>
</reference>
<dbReference type="Gene3D" id="3.20.20.100">
    <property type="entry name" value="NADP-dependent oxidoreductase domain"/>
    <property type="match status" value="1"/>
</dbReference>
<dbReference type="EMBL" id="CP090166">
    <property type="protein sequence ID" value="UJO16993.1"/>
    <property type="molecule type" value="Genomic_DNA"/>
</dbReference>
<dbReference type="InterPro" id="IPR023210">
    <property type="entry name" value="NADP_OxRdtase_dom"/>
</dbReference>
<keyword evidence="1" id="KW-0521">NADP</keyword>
<dbReference type="PANTHER" id="PTHR43364">
    <property type="entry name" value="NADH-SPECIFIC METHYLGLYOXAL REDUCTASE-RELATED"/>
    <property type="match status" value="1"/>
</dbReference>
<evidence type="ECO:0000313" key="6">
    <source>
        <dbReference type="EMBL" id="UJO16993.1"/>
    </source>
</evidence>
<dbReference type="AlphaFoldDB" id="A0A9Q8P8C3"/>
<comment type="similarity">
    <text evidence="3">Belongs to the aldo/keto reductase family. Aldo/keto reductase 2 subfamily.</text>
</comment>
<name>A0A9Q8P8C3_PASFU</name>
<proteinExistence type="inferred from homology"/>
<keyword evidence="7" id="KW-1185">Reference proteome</keyword>
<evidence type="ECO:0000259" key="5">
    <source>
        <dbReference type="Pfam" id="PF00248"/>
    </source>
</evidence>
<dbReference type="InterPro" id="IPR036812">
    <property type="entry name" value="NAD(P)_OxRdtase_dom_sf"/>
</dbReference>
<feature type="domain" description="NADP-dependent oxidoreductase" evidence="5">
    <location>
        <begin position="28"/>
        <end position="317"/>
    </location>
</feature>
<organism evidence="6 7">
    <name type="scientific">Passalora fulva</name>
    <name type="common">Tomato leaf mold</name>
    <name type="synonym">Cladosporium fulvum</name>
    <dbReference type="NCBI Taxonomy" id="5499"/>
    <lineage>
        <taxon>Eukaryota</taxon>
        <taxon>Fungi</taxon>
        <taxon>Dikarya</taxon>
        <taxon>Ascomycota</taxon>
        <taxon>Pezizomycotina</taxon>
        <taxon>Dothideomycetes</taxon>
        <taxon>Dothideomycetidae</taxon>
        <taxon>Mycosphaerellales</taxon>
        <taxon>Mycosphaerellaceae</taxon>
        <taxon>Fulvia</taxon>
    </lineage>
</organism>
<evidence type="ECO:0000313" key="7">
    <source>
        <dbReference type="Proteomes" id="UP000756132"/>
    </source>
</evidence>
<reference evidence="6" key="1">
    <citation type="submission" date="2021-12" db="EMBL/GenBank/DDBJ databases">
        <authorList>
            <person name="Zaccaron A."/>
            <person name="Stergiopoulos I."/>
        </authorList>
    </citation>
    <scope>NUCLEOTIDE SEQUENCE</scope>
    <source>
        <strain evidence="6">Race5_Kim</strain>
    </source>
</reference>
<dbReference type="CDD" id="cd19146">
    <property type="entry name" value="AKR_AKR9A1-2"/>
    <property type="match status" value="1"/>
</dbReference>
<dbReference type="GeneID" id="71984720"/>
<accession>A0A9Q8P8C3</accession>
<dbReference type="SUPFAM" id="SSF51430">
    <property type="entry name" value="NAD(P)-linked oxidoreductase"/>
    <property type="match status" value="1"/>
</dbReference>
<sequence>MDSDQTSSSDTKMHYRQLAPTASVRVSPLCLGAMNFGEAHKARYGECSKETAFSIMDYFYSQGGNFLDTANGYQAGESEQWVGEWMKSRDNRNEIVRATKYSTGYMNHEKDKIQANYGGNSTKSMKVSVAASLRKLQTSYIDILYIHWWDYSTSIPELMHSLNDLVVSGQVLYLGVSDTPAWVVSKANQYARDHGLRQFVIYQGMWNAAMRDFERDIIPMCRDEGMALAPYGTLGQGSFQTEEGRKQREKDNEGRKFSAKAVPYAEVSKVLEKLAKAKKRPIADIALAYVLQKTPYMFPIVGGRKLEHIQGNVAALKPFDAGFPHTFLSGTLFDDSQKPVAAQGPEDVFLTKWQGEIDWVERPRPIKPSGQ</sequence>
<dbReference type="Proteomes" id="UP000756132">
    <property type="component" value="Chromosome 4"/>
</dbReference>
<evidence type="ECO:0000256" key="3">
    <source>
        <dbReference type="ARBA" id="ARBA00038157"/>
    </source>
</evidence>
<dbReference type="OrthoDB" id="48988at2759"/>
<dbReference type="PANTHER" id="PTHR43364:SF7">
    <property type="entry name" value="NADP-DEPENDENT OXIDOREDUCTASE DOMAIN-CONTAINING PROTEIN-RELATED"/>
    <property type="match status" value="1"/>
</dbReference>
<feature type="compositionally biased region" description="Basic and acidic residues" evidence="4">
    <location>
        <begin position="242"/>
        <end position="255"/>
    </location>
</feature>
<dbReference type="RefSeq" id="XP_047761359.1">
    <property type="nucleotide sequence ID" value="XM_047903990.1"/>
</dbReference>
<gene>
    <name evidence="6" type="ORF">CLAFUR5_04842</name>
</gene>
<feature type="region of interest" description="Disordered" evidence="4">
    <location>
        <begin position="234"/>
        <end position="255"/>
    </location>
</feature>
<dbReference type="KEGG" id="ffu:CLAFUR5_04842"/>
<evidence type="ECO:0000256" key="4">
    <source>
        <dbReference type="SAM" id="MobiDB-lite"/>
    </source>
</evidence>
<evidence type="ECO:0000256" key="2">
    <source>
        <dbReference type="ARBA" id="ARBA00023002"/>
    </source>
</evidence>
<dbReference type="Pfam" id="PF00248">
    <property type="entry name" value="Aldo_ket_red"/>
    <property type="match status" value="1"/>
</dbReference>